<dbReference type="GO" id="GO:0003677">
    <property type="term" value="F:DNA binding"/>
    <property type="evidence" value="ECO:0007669"/>
    <property type="project" value="UniProtKB-UniRule"/>
</dbReference>
<dbReference type="GO" id="GO:0000160">
    <property type="term" value="P:phosphorelay signal transduction system"/>
    <property type="evidence" value="ECO:0007669"/>
    <property type="project" value="InterPro"/>
</dbReference>
<dbReference type="AlphaFoldDB" id="A0A917URZ9"/>
<reference evidence="4" key="2">
    <citation type="submission" date="2020-09" db="EMBL/GenBank/DDBJ databases">
        <authorList>
            <person name="Sun Q."/>
            <person name="Zhou Y."/>
        </authorList>
    </citation>
    <scope>NUCLEOTIDE SEQUENCE</scope>
    <source>
        <strain evidence="4">CGMCC 1.8984</strain>
    </source>
</reference>
<proteinExistence type="predicted"/>
<dbReference type="InterPro" id="IPR001867">
    <property type="entry name" value="OmpR/PhoB-type_DNA-bd"/>
</dbReference>
<evidence type="ECO:0000256" key="1">
    <source>
        <dbReference type="ARBA" id="ARBA00023125"/>
    </source>
</evidence>
<dbReference type="GO" id="GO:0006355">
    <property type="term" value="P:regulation of DNA-templated transcription"/>
    <property type="evidence" value="ECO:0007669"/>
    <property type="project" value="InterPro"/>
</dbReference>
<dbReference type="EMBL" id="BMMD01000009">
    <property type="protein sequence ID" value="GGJ80587.1"/>
    <property type="molecule type" value="Genomic_DNA"/>
</dbReference>
<accession>A0A917URZ9</accession>
<feature type="DNA-binding region" description="OmpR/PhoB-type" evidence="2">
    <location>
        <begin position="157"/>
        <end position="256"/>
    </location>
</feature>
<protein>
    <submittedName>
        <fullName evidence="4">DNA-binding response regulator</fullName>
    </submittedName>
</protein>
<dbReference type="SUPFAM" id="SSF46894">
    <property type="entry name" value="C-terminal effector domain of the bipartite response regulators"/>
    <property type="match status" value="1"/>
</dbReference>
<name>A0A917URZ9_9MICO</name>
<gene>
    <name evidence="4" type="primary">pmrA</name>
    <name evidence="4" type="ORF">GCM10011372_18780</name>
</gene>
<feature type="domain" description="OmpR/PhoB-type" evidence="3">
    <location>
        <begin position="157"/>
        <end position="256"/>
    </location>
</feature>
<dbReference type="InterPro" id="IPR016032">
    <property type="entry name" value="Sig_transdc_resp-reg_C-effctor"/>
</dbReference>
<dbReference type="Pfam" id="PF00486">
    <property type="entry name" value="Trans_reg_C"/>
    <property type="match status" value="1"/>
</dbReference>
<dbReference type="CDD" id="cd00383">
    <property type="entry name" value="trans_reg_C"/>
    <property type="match status" value="1"/>
</dbReference>
<evidence type="ECO:0000256" key="2">
    <source>
        <dbReference type="PROSITE-ProRule" id="PRU01091"/>
    </source>
</evidence>
<dbReference type="Gene3D" id="1.10.10.10">
    <property type="entry name" value="Winged helix-like DNA-binding domain superfamily/Winged helix DNA-binding domain"/>
    <property type="match status" value="1"/>
</dbReference>
<evidence type="ECO:0000313" key="4">
    <source>
        <dbReference type="EMBL" id="GGJ80587.1"/>
    </source>
</evidence>
<comment type="caution">
    <text evidence="4">The sequence shown here is derived from an EMBL/GenBank/DDBJ whole genome shotgun (WGS) entry which is preliminary data.</text>
</comment>
<dbReference type="Proteomes" id="UP000636956">
    <property type="component" value="Unassembled WGS sequence"/>
</dbReference>
<keyword evidence="5" id="KW-1185">Reference proteome</keyword>
<organism evidence="4 5">
    <name type="scientific">Agromyces bauzanensis</name>
    <dbReference type="NCBI Taxonomy" id="1308924"/>
    <lineage>
        <taxon>Bacteria</taxon>
        <taxon>Bacillati</taxon>
        <taxon>Actinomycetota</taxon>
        <taxon>Actinomycetes</taxon>
        <taxon>Micrococcales</taxon>
        <taxon>Microbacteriaceae</taxon>
        <taxon>Agromyces</taxon>
    </lineage>
</organism>
<dbReference type="InterPro" id="IPR036388">
    <property type="entry name" value="WH-like_DNA-bd_sf"/>
</dbReference>
<dbReference type="SMART" id="SM00862">
    <property type="entry name" value="Trans_reg_C"/>
    <property type="match status" value="1"/>
</dbReference>
<evidence type="ECO:0000313" key="5">
    <source>
        <dbReference type="Proteomes" id="UP000636956"/>
    </source>
</evidence>
<sequence>MTTGHPGLLGSTPGELAYAHLGATRVAGSAPRWPARLLFIESPSAPGHPGDGLAPHGLEVRGYDDGIGALLALAEEDPVALVAPTDLTHVDFLSFVEGVTAMTEVAVIVGLGNHDAAHELAYQALQRGARSILALPSTSEQLLSAVRLCGIRAVAAGRALEIGELRLDPQSFRAAVAGHVVELTPREFLMVQHLMLESPRVVSVEELSRALATYDDGSVSATRVLVTRVRKKLERAAPGSGKVIETVRSVGYRISTD</sequence>
<dbReference type="RefSeq" id="WP_188743175.1">
    <property type="nucleotide sequence ID" value="NZ_BAABFW010000004.1"/>
</dbReference>
<evidence type="ECO:0000259" key="3">
    <source>
        <dbReference type="PROSITE" id="PS51755"/>
    </source>
</evidence>
<dbReference type="PROSITE" id="PS51755">
    <property type="entry name" value="OMPR_PHOB"/>
    <property type="match status" value="1"/>
</dbReference>
<keyword evidence="1 2" id="KW-0238">DNA-binding</keyword>
<reference evidence="4" key="1">
    <citation type="journal article" date="2014" name="Int. J. Syst. Evol. Microbiol.">
        <title>Complete genome sequence of Corynebacterium casei LMG S-19264T (=DSM 44701T), isolated from a smear-ripened cheese.</title>
        <authorList>
            <consortium name="US DOE Joint Genome Institute (JGI-PGF)"/>
            <person name="Walter F."/>
            <person name="Albersmeier A."/>
            <person name="Kalinowski J."/>
            <person name="Ruckert C."/>
        </authorList>
    </citation>
    <scope>NUCLEOTIDE SEQUENCE</scope>
    <source>
        <strain evidence="4">CGMCC 1.8984</strain>
    </source>
</reference>